<name>A0A1G9TK60_9FIRM</name>
<evidence type="ECO:0000313" key="2">
    <source>
        <dbReference type="EMBL" id="SDM48169.1"/>
    </source>
</evidence>
<feature type="domain" description="REase associating with pPIWI RE" evidence="1">
    <location>
        <begin position="254"/>
        <end position="350"/>
    </location>
</feature>
<keyword evidence="3" id="KW-1185">Reference proteome</keyword>
<proteinExistence type="predicted"/>
<dbReference type="EMBL" id="FNHZ01000001">
    <property type="protein sequence ID" value="SDM48169.1"/>
    <property type="molecule type" value="Genomic_DNA"/>
</dbReference>
<sequence length="376" mass="44658">MTKEIIEKDLIDLRKAMALIIYGVYEKERIKKENKYPYSPRLKHGMDMFFRLALKYDNSFDLRTAYETAFIRNYAMKPVSEWFENWNAIILSKIKENSYYYLDALVEDTGSNTYHISEATEDYLNLLESDLIAGLDQKIIYEKLIKLDQEDYVKVRKFIIENPIADLKDLRKFKMGKSDLVVEIINSAYEGFDYGHYVCPRCGWTIKEINGIYKCQNQDCTKSNFSFEKLELIEEYNDKLRLKRGVMKYIADPGKLELEIFNYCKEKKVDCFLWPDMDSFDILLEFKNGKKWAVDAKAVKQPEALRESIANDYIFPEVVKNHDKSFYVIPDSYYDERKDYLTVINRTLNILYGENYSERVECIRLKDLKSLIRKEI</sequence>
<organism evidence="2 3">
    <name type="scientific">Lachnospira pectinoschiza</name>
    <dbReference type="NCBI Taxonomy" id="28052"/>
    <lineage>
        <taxon>Bacteria</taxon>
        <taxon>Bacillati</taxon>
        <taxon>Bacillota</taxon>
        <taxon>Clostridia</taxon>
        <taxon>Lachnospirales</taxon>
        <taxon>Lachnospiraceae</taxon>
        <taxon>Lachnospira</taxon>
    </lineage>
</organism>
<evidence type="ECO:0000259" key="1">
    <source>
        <dbReference type="Pfam" id="PF18154"/>
    </source>
</evidence>
<dbReference type="AlphaFoldDB" id="A0A1G9TK60"/>
<dbReference type="Proteomes" id="UP000187651">
    <property type="component" value="Unassembled WGS sequence"/>
</dbReference>
<dbReference type="Pfam" id="PF18154">
    <property type="entry name" value="pPIWI_RE_REase"/>
    <property type="match status" value="1"/>
</dbReference>
<reference evidence="3" key="1">
    <citation type="submission" date="2016-10" db="EMBL/GenBank/DDBJ databases">
        <authorList>
            <person name="Varghese N."/>
            <person name="Submissions S."/>
        </authorList>
    </citation>
    <scope>NUCLEOTIDE SEQUENCE [LARGE SCALE GENOMIC DNA]</scope>
    <source>
        <strain evidence="3">M83</strain>
    </source>
</reference>
<evidence type="ECO:0000313" key="3">
    <source>
        <dbReference type="Proteomes" id="UP000187651"/>
    </source>
</evidence>
<accession>A0A1G9TK60</accession>
<protein>
    <recommendedName>
        <fullName evidence="1">REase associating with pPIWI RE domain-containing protein</fullName>
    </recommendedName>
</protein>
<dbReference type="InterPro" id="IPR040828">
    <property type="entry name" value="pPIWI_RE_REase"/>
</dbReference>
<gene>
    <name evidence="2" type="ORF">SAMN05216544_0390</name>
</gene>